<protein>
    <recommendedName>
        <fullName evidence="1">Integrase catalytic domain-containing protein</fullName>
    </recommendedName>
</protein>
<name>A0A4Y2LE92_ARAVE</name>
<dbReference type="GO" id="GO:0003676">
    <property type="term" value="F:nucleic acid binding"/>
    <property type="evidence" value="ECO:0007669"/>
    <property type="project" value="InterPro"/>
</dbReference>
<dbReference type="SUPFAM" id="SSF53098">
    <property type="entry name" value="Ribonuclease H-like"/>
    <property type="match status" value="1"/>
</dbReference>
<dbReference type="InterPro" id="IPR036397">
    <property type="entry name" value="RNaseH_sf"/>
</dbReference>
<dbReference type="PANTHER" id="PTHR37984:SF15">
    <property type="entry name" value="INTEGRASE CATALYTIC DOMAIN-CONTAINING PROTEIN"/>
    <property type="match status" value="1"/>
</dbReference>
<dbReference type="OrthoDB" id="6435711at2759"/>
<comment type="caution">
    <text evidence="2">The sequence shown here is derived from an EMBL/GenBank/DDBJ whole genome shotgun (WGS) entry which is preliminary data.</text>
</comment>
<feature type="domain" description="Integrase catalytic" evidence="1">
    <location>
        <begin position="7"/>
        <end position="169"/>
    </location>
</feature>
<dbReference type="GO" id="GO:0015074">
    <property type="term" value="P:DNA integration"/>
    <property type="evidence" value="ECO:0007669"/>
    <property type="project" value="InterPro"/>
</dbReference>
<dbReference type="Gene3D" id="3.30.420.10">
    <property type="entry name" value="Ribonuclease H-like superfamily/Ribonuclease H"/>
    <property type="match status" value="1"/>
</dbReference>
<organism evidence="2 3">
    <name type="scientific">Araneus ventricosus</name>
    <name type="common">Orbweaver spider</name>
    <name type="synonym">Epeira ventricosa</name>
    <dbReference type="NCBI Taxonomy" id="182803"/>
    <lineage>
        <taxon>Eukaryota</taxon>
        <taxon>Metazoa</taxon>
        <taxon>Ecdysozoa</taxon>
        <taxon>Arthropoda</taxon>
        <taxon>Chelicerata</taxon>
        <taxon>Arachnida</taxon>
        <taxon>Araneae</taxon>
        <taxon>Araneomorphae</taxon>
        <taxon>Entelegynae</taxon>
        <taxon>Araneoidea</taxon>
        <taxon>Araneidae</taxon>
        <taxon>Araneus</taxon>
    </lineage>
</organism>
<evidence type="ECO:0000313" key="2">
    <source>
        <dbReference type="EMBL" id="GBN13018.1"/>
    </source>
</evidence>
<sequence>MGKTNGKKKDPMKLVLIIRDVFSKINVVACGPLPTTPSGKKYLITAMSLASKYPDAVPVEDITSTSVADELMQVFSRLGLPKIIQMGQGRSFTTQCFLQKFGVKLIHSSFHHSQSNSVERFHRTVKRILRVLCLVNRTNWEQVIYPALFPLRTVVHESTGFSPAELVHG</sequence>
<reference evidence="2 3" key="1">
    <citation type="journal article" date="2019" name="Sci. Rep.">
        <title>Orb-weaving spider Araneus ventricosus genome elucidates the spidroin gene catalogue.</title>
        <authorList>
            <person name="Kono N."/>
            <person name="Nakamura H."/>
            <person name="Ohtoshi R."/>
            <person name="Moran D.A.P."/>
            <person name="Shinohara A."/>
            <person name="Yoshida Y."/>
            <person name="Fujiwara M."/>
            <person name="Mori M."/>
            <person name="Tomita M."/>
            <person name="Arakawa K."/>
        </authorList>
    </citation>
    <scope>NUCLEOTIDE SEQUENCE [LARGE SCALE GENOMIC DNA]</scope>
</reference>
<evidence type="ECO:0000313" key="3">
    <source>
        <dbReference type="Proteomes" id="UP000499080"/>
    </source>
</evidence>
<accession>A0A4Y2LE92</accession>
<dbReference type="Proteomes" id="UP000499080">
    <property type="component" value="Unassembled WGS sequence"/>
</dbReference>
<proteinExistence type="predicted"/>
<dbReference type="InterPro" id="IPR050951">
    <property type="entry name" value="Retrovirus_Pol_polyprotein"/>
</dbReference>
<keyword evidence="3" id="KW-1185">Reference proteome</keyword>
<dbReference type="PROSITE" id="PS50994">
    <property type="entry name" value="INTEGRASE"/>
    <property type="match status" value="1"/>
</dbReference>
<dbReference type="InterPro" id="IPR001584">
    <property type="entry name" value="Integrase_cat-core"/>
</dbReference>
<dbReference type="EMBL" id="BGPR01005749">
    <property type="protein sequence ID" value="GBN13018.1"/>
    <property type="molecule type" value="Genomic_DNA"/>
</dbReference>
<dbReference type="InterPro" id="IPR012337">
    <property type="entry name" value="RNaseH-like_sf"/>
</dbReference>
<dbReference type="PANTHER" id="PTHR37984">
    <property type="entry name" value="PROTEIN CBG26694"/>
    <property type="match status" value="1"/>
</dbReference>
<dbReference type="AlphaFoldDB" id="A0A4Y2LE92"/>
<evidence type="ECO:0000259" key="1">
    <source>
        <dbReference type="PROSITE" id="PS50994"/>
    </source>
</evidence>
<gene>
    <name evidence="2" type="ORF">AVEN_228099_1</name>
</gene>